<dbReference type="AlphaFoldDB" id="A0A922HNG9"/>
<reference evidence="1" key="2">
    <citation type="journal article" date="2022" name="Res Sq">
        <title>Comparative Genomics Reveals Insights into the Divergent Evolution of Astigmatic Mites and Household Pest Adaptations.</title>
        <authorList>
            <person name="Xiong Q."/>
            <person name="Wan A.T.-Y."/>
            <person name="Liu X.-Y."/>
            <person name="Fung C.S.-H."/>
            <person name="Xiao X."/>
            <person name="Malainual N."/>
            <person name="Hou J."/>
            <person name="Wang L."/>
            <person name="Wang M."/>
            <person name="Yang K."/>
            <person name="Cui Y."/>
            <person name="Leung E."/>
            <person name="Nong W."/>
            <person name="Shin S.-K."/>
            <person name="Au S."/>
            <person name="Jeong K.Y."/>
            <person name="Chew F.T."/>
            <person name="Hui J."/>
            <person name="Leung T.F."/>
            <person name="Tungtrongchitr A."/>
            <person name="Zhong N."/>
            <person name="Liu Z."/>
            <person name="Tsui S."/>
        </authorList>
    </citation>
    <scope>NUCLEOTIDE SEQUENCE</scope>
    <source>
        <strain evidence="1">Derf</strain>
        <tissue evidence="1">Whole organism</tissue>
    </source>
</reference>
<accession>A0A922HNG9</accession>
<evidence type="ECO:0000313" key="2">
    <source>
        <dbReference type="Proteomes" id="UP000790347"/>
    </source>
</evidence>
<dbReference type="EMBL" id="ASGP02000007">
    <property type="protein sequence ID" value="KAH9498072.1"/>
    <property type="molecule type" value="Genomic_DNA"/>
</dbReference>
<protein>
    <submittedName>
        <fullName evidence="1">Uncharacterized protein</fullName>
    </submittedName>
</protein>
<dbReference type="Proteomes" id="UP000790347">
    <property type="component" value="Unassembled WGS sequence"/>
</dbReference>
<organism evidence="1 2">
    <name type="scientific">Dermatophagoides farinae</name>
    <name type="common">American house dust mite</name>
    <dbReference type="NCBI Taxonomy" id="6954"/>
    <lineage>
        <taxon>Eukaryota</taxon>
        <taxon>Metazoa</taxon>
        <taxon>Ecdysozoa</taxon>
        <taxon>Arthropoda</taxon>
        <taxon>Chelicerata</taxon>
        <taxon>Arachnida</taxon>
        <taxon>Acari</taxon>
        <taxon>Acariformes</taxon>
        <taxon>Sarcoptiformes</taxon>
        <taxon>Astigmata</taxon>
        <taxon>Psoroptidia</taxon>
        <taxon>Analgoidea</taxon>
        <taxon>Pyroglyphidae</taxon>
        <taxon>Dermatophagoidinae</taxon>
        <taxon>Dermatophagoides</taxon>
    </lineage>
</organism>
<proteinExistence type="predicted"/>
<reference evidence="1" key="1">
    <citation type="submission" date="2013-05" db="EMBL/GenBank/DDBJ databases">
        <authorList>
            <person name="Yim A.K.Y."/>
            <person name="Chan T.F."/>
            <person name="Ji K.M."/>
            <person name="Liu X.Y."/>
            <person name="Zhou J.W."/>
            <person name="Li R.Q."/>
            <person name="Yang K.Y."/>
            <person name="Li J."/>
            <person name="Li M."/>
            <person name="Law P.T.W."/>
            <person name="Wu Y.L."/>
            <person name="Cai Z.L."/>
            <person name="Qin H."/>
            <person name="Bao Y."/>
            <person name="Leung R.K.K."/>
            <person name="Ng P.K.S."/>
            <person name="Zou J."/>
            <person name="Zhong X.J."/>
            <person name="Ran P.X."/>
            <person name="Zhong N.S."/>
            <person name="Liu Z.G."/>
            <person name="Tsui S.K.W."/>
        </authorList>
    </citation>
    <scope>NUCLEOTIDE SEQUENCE</scope>
    <source>
        <strain evidence="1">Derf</strain>
        <tissue evidence="1">Whole organism</tissue>
    </source>
</reference>
<comment type="caution">
    <text evidence="1">The sequence shown here is derived from an EMBL/GenBank/DDBJ whole genome shotgun (WGS) entry which is preliminary data.</text>
</comment>
<keyword evidence="2" id="KW-1185">Reference proteome</keyword>
<gene>
    <name evidence="1" type="ORF">DERF_013994</name>
</gene>
<evidence type="ECO:0000313" key="1">
    <source>
        <dbReference type="EMBL" id="KAH9498072.1"/>
    </source>
</evidence>
<name>A0A922HNG9_DERFA</name>
<sequence>MHNIIHSATTTVPLSMAVLFRSDKRLYHYDDCRLATLDPGTDIESTTVVVDDDSTTVQCRLRVFPSCLHIAFSDSLFRPMVCPKDRMECPDPL</sequence>